<name>A0A1X3FU92_9BRAD</name>
<evidence type="ECO:0000313" key="1">
    <source>
        <dbReference type="EMBL" id="OSJ08278.1"/>
    </source>
</evidence>
<comment type="caution">
    <text evidence="1">The sequence shown here is derived from an EMBL/GenBank/DDBJ whole genome shotgun (WGS) entry which is preliminary data.</text>
</comment>
<sequence length="394" mass="39938">MRRMPNDTIIVSVGNQQFVTEFGDPGLPNGGRGGSDRMIATVDGGNAVLIFVGDDQTLQGHSHGGGDHLAATVTGFGNYVFLDGDAQAMSGDAHGGNDVLHVDASTSIYATLGIFGDAETAMSADTGGGNDVVIASMGNRSSGTFGGDSGSSMSDHARGGNDILSVTQVGSYGGASISGDALVSMSGDAHGGNDMLIYTVGAPARSGGASLVGDAGYMSDDTRGGNDILIATVDGNPDSTSIVLVGDASNMSGNAHGGDDILLGSSRDDFLYGDAQTYAPFTAGSITGGKDMLNGGGGNDQLWGGPNDDRFVFDKNSGLDVINDFDQGNKAVGSTAREHDLINLHDYGFADWAALKSLISDDSTGNAVIHLTATDTITLAGIHTADLHAKDFIV</sequence>
<dbReference type="PROSITE" id="PS00330">
    <property type="entry name" value="HEMOLYSIN_CALCIUM"/>
    <property type="match status" value="1"/>
</dbReference>
<evidence type="ECO:0008006" key="3">
    <source>
        <dbReference type="Google" id="ProtNLM"/>
    </source>
</evidence>
<dbReference type="RefSeq" id="WP_085360729.1">
    <property type="nucleotide sequence ID" value="NZ_NAFD01000178.1"/>
</dbReference>
<reference evidence="1 2" key="1">
    <citation type="submission" date="2017-03" db="EMBL/GenBank/DDBJ databases">
        <title>Whole genome sequences of fourteen strains of Bradyrhizobium canariense and one strain of Bradyrhizobium japonicum isolated from Lupinus (Papilionoideae: Genisteae) species in Algeria.</title>
        <authorList>
            <person name="Crovadore J."/>
            <person name="Chekireb D."/>
            <person name="Brachmann A."/>
            <person name="Chablais R."/>
            <person name="Cochard B."/>
            <person name="Lefort F."/>
        </authorList>
    </citation>
    <scope>NUCLEOTIDE SEQUENCE [LARGE SCALE GENOMIC DNA]</scope>
    <source>
        <strain evidence="1 2">UBMA195</strain>
    </source>
</reference>
<dbReference type="Gene3D" id="2.150.10.10">
    <property type="entry name" value="Serralysin-like metalloprotease, C-terminal"/>
    <property type="match status" value="1"/>
</dbReference>
<proteinExistence type="predicted"/>
<dbReference type="Proteomes" id="UP000193553">
    <property type="component" value="Unassembled WGS sequence"/>
</dbReference>
<dbReference type="SUPFAM" id="SSF51120">
    <property type="entry name" value="beta-Roll"/>
    <property type="match status" value="1"/>
</dbReference>
<dbReference type="EMBL" id="NAFI01000175">
    <property type="protein sequence ID" value="OSJ08278.1"/>
    <property type="molecule type" value="Genomic_DNA"/>
</dbReference>
<accession>A0A1X3FU92</accession>
<evidence type="ECO:0000313" key="2">
    <source>
        <dbReference type="Proteomes" id="UP000193553"/>
    </source>
</evidence>
<dbReference type="InterPro" id="IPR018511">
    <property type="entry name" value="Hemolysin-typ_Ca-bd_CS"/>
</dbReference>
<organism evidence="1 2">
    <name type="scientific">Bradyrhizobium canariense</name>
    <dbReference type="NCBI Taxonomy" id="255045"/>
    <lineage>
        <taxon>Bacteria</taxon>
        <taxon>Pseudomonadati</taxon>
        <taxon>Pseudomonadota</taxon>
        <taxon>Alphaproteobacteria</taxon>
        <taxon>Hyphomicrobiales</taxon>
        <taxon>Nitrobacteraceae</taxon>
        <taxon>Bradyrhizobium</taxon>
    </lineage>
</organism>
<protein>
    <recommendedName>
        <fullName evidence="3">Hemolysin-type calcium-binding repeat-containing protein</fullName>
    </recommendedName>
</protein>
<dbReference type="InterPro" id="IPR011049">
    <property type="entry name" value="Serralysin-like_metalloprot_C"/>
</dbReference>
<dbReference type="OrthoDB" id="8185141at2"/>
<dbReference type="AlphaFoldDB" id="A0A1X3FU92"/>
<gene>
    <name evidence="1" type="ORF">BSZ18_18835</name>
</gene>
<dbReference type="PRINTS" id="PR00313">
    <property type="entry name" value="CABNDNGRPT"/>
</dbReference>